<evidence type="ECO:0000256" key="8">
    <source>
        <dbReference type="ARBA" id="ARBA00022679"/>
    </source>
</evidence>
<evidence type="ECO:0000313" key="18">
    <source>
        <dbReference type="Proteomes" id="UP000292781"/>
    </source>
</evidence>
<keyword evidence="11 15" id="KW-0547">Nucleotide-binding</keyword>
<dbReference type="Gene3D" id="3.40.50.2020">
    <property type="match status" value="1"/>
</dbReference>
<evidence type="ECO:0000256" key="1">
    <source>
        <dbReference type="ARBA" id="ARBA00001946"/>
    </source>
</evidence>
<dbReference type="PANTHER" id="PTHR43340:SF1">
    <property type="entry name" value="HYPOXANTHINE PHOSPHORIBOSYLTRANSFERASE"/>
    <property type="match status" value="1"/>
</dbReference>
<comment type="cofactor">
    <cofactor evidence="1 15">
        <name>Mg(2+)</name>
        <dbReference type="ChEBI" id="CHEBI:18420"/>
    </cofactor>
</comment>
<dbReference type="GO" id="GO:0032263">
    <property type="term" value="P:GMP salvage"/>
    <property type="evidence" value="ECO:0007669"/>
    <property type="project" value="TreeGrafter"/>
</dbReference>
<keyword evidence="9 15" id="KW-0479">Metal-binding</keyword>
<evidence type="ECO:0000256" key="9">
    <source>
        <dbReference type="ARBA" id="ARBA00022723"/>
    </source>
</evidence>
<evidence type="ECO:0000256" key="2">
    <source>
        <dbReference type="ARBA" id="ARBA00004496"/>
    </source>
</evidence>
<evidence type="ECO:0000256" key="12">
    <source>
        <dbReference type="ARBA" id="ARBA00022842"/>
    </source>
</evidence>
<accession>A0A4Q9VG47</accession>
<dbReference type="GO" id="GO:0006178">
    <property type="term" value="P:guanine salvage"/>
    <property type="evidence" value="ECO:0007669"/>
    <property type="project" value="TreeGrafter"/>
</dbReference>
<evidence type="ECO:0000256" key="3">
    <source>
        <dbReference type="ARBA" id="ARBA00004669"/>
    </source>
</evidence>
<keyword evidence="10 15" id="KW-0660">Purine salvage</keyword>
<dbReference type="RefSeq" id="WP_131311226.1">
    <property type="nucleotide sequence ID" value="NZ_SJFN01000037.1"/>
</dbReference>
<evidence type="ECO:0000256" key="15">
    <source>
        <dbReference type="RuleBase" id="RU364099"/>
    </source>
</evidence>
<evidence type="ECO:0000256" key="14">
    <source>
        <dbReference type="ARBA" id="ARBA00049402"/>
    </source>
</evidence>
<dbReference type="CDD" id="cd06223">
    <property type="entry name" value="PRTases_typeI"/>
    <property type="match status" value="1"/>
</dbReference>
<dbReference type="EC" id="2.4.2.8" evidence="5 15"/>
<comment type="catalytic activity">
    <reaction evidence="13">
        <text>GMP + diphosphate = guanine + 5-phospho-alpha-D-ribose 1-diphosphate</text>
        <dbReference type="Rhea" id="RHEA:25424"/>
        <dbReference type="ChEBI" id="CHEBI:16235"/>
        <dbReference type="ChEBI" id="CHEBI:33019"/>
        <dbReference type="ChEBI" id="CHEBI:58017"/>
        <dbReference type="ChEBI" id="CHEBI:58115"/>
        <dbReference type="EC" id="2.4.2.8"/>
    </reaction>
    <physiologicalReaction direction="right-to-left" evidence="13">
        <dbReference type="Rhea" id="RHEA:25426"/>
    </physiologicalReaction>
</comment>
<dbReference type="PANTHER" id="PTHR43340">
    <property type="entry name" value="HYPOXANTHINE-GUANINE PHOSPHORIBOSYLTRANSFERASE"/>
    <property type="match status" value="1"/>
</dbReference>
<keyword evidence="8 15" id="KW-0808">Transferase</keyword>
<gene>
    <name evidence="17" type="primary">hpt</name>
    <name evidence="17" type="ORF">EYW49_19070</name>
</gene>
<comment type="pathway">
    <text evidence="3 15">Purine metabolism; IMP biosynthesis via salvage pathway; IMP from hypoxanthine: step 1/1.</text>
</comment>
<dbReference type="InterPro" id="IPR000836">
    <property type="entry name" value="PRTase_dom"/>
</dbReference>
<dbReference type="GO" id="GO:0006166">
    <property type="term" value="P:purine ribonucleoside salvage"/>
    <property type="evidence" value="ECO:0007669"/>
    <property type="project" value="UniProtKB-KW"/>
</dbReference>
<dbReference type="GO" id="GO:0052657">
    <property type="term" value="F:guanine phosphoribosyltransferase activity"/>
    <property type="evidence" value="ECO:0007669"/>
    <property type="project" value="RHEA"/>
</dbReference>
<evidence type="ECO:0000259" key="16">
    <source>
        <dbReference type="Pfam" id="PF00156"/>
    </source>
</evidence>
<comment type="caution">
    <text evidence="17">The sequence shown here is derived from an EMBL/GenBank/DDBJ whole genome shotgun (WGS) entry which is preliminary data.</text>
</comment>
<evidence type="ECO:0000256" key="6">
    <source>
        <dbReference type="ARBA" id="ARBA00022490"/>
    </source>
</evidence>
<dbReference type="GO" id="GO:0046100">
    <property type="term" value="P:hypoxanthine metabolic process"/>
    <property type="evidence" value="ECO:0007669"/>
    <property type="project" value="TreeGrafter"/>
</dbReference>
<protein>
    <recommendedName>
        <fullName evidence="5 15">Hypoxanthine phosphoribosyltransferase</fullName>
        <ecNumber evidence="5 15">2.4.2.8</ecNumber>
    </recommendedName>
</protein>
<evidence type="ECO:0000313" key="17">
    <source>
        <dbReference type="EMBL" id="TBW33959.1"/>
    </source>
</evidence>
<dbReference type="EMBL" id="SJFN01000037">
    <property type="protein sequence ID" value="TBW33959.1"/>
    <property type="molecule type" value="Genomic_DNA"/>
</dbReference>
<keyword evidence="12 15" id="KW-0460">Magnesium</keyword>
<dbReference type="GO" id="GO:0000166">
    <property type="term" value="F:nucleotide binding"/>
    <property type="evidence" value="ECO:0007669"/>
    <property type="project" value="UniProtKB-KW"/>
</dbReference>
<evidence type="ECO:0000256" key="13">
    <source>
        <dbReference type="ARBA" id="ARBA00048811"/>
    </source>
</evidence>
<dbReference type="SUPFAM" id="SSF53271">
    <property type="entry name" value="PRTase-like"/>
    <property type="match status" value="1"/>
</dbReference>
<keyword evidence="18" id="KW-1185">Reference proteome</keyword>
<keyword evidence="6 15" id="KW-0963">Cytoplasm</keyword>
<dbReference type="InterPro" id="IPR029057">
    <property type="entry name" value="PRTase-like"/>
</dbReference>
<name>A0A4Q9VG47_9HYPH</name>
<dbReference type="InterPro" id="IPR005904">
    <property type="entry name" value="Hxn_phspho_trans"/>
</dbReference>
<dbReference type="GO" id="GO:0032264">
    <property type="term" value="P:IMP salvage"/>
    <property type="evidence" value="ECO:0007669"/>
    <property type="project" value="UniProtKB-UniPathway"/>
</dbReference>
<evidence type="ECO:0000256" key="11">
    <source>
        <dbReference type="ARBA" id="ARBA00022741"/>
    </source>
</evidence>
<dbReference type="InterPro" id="IPR050408">
    <property type="entry name" value="HGPRT"/>
</dbReference>
<proteinExistence type="inferred from homology"/>
<comment type="subcellular location">
    <subcellularLocation>
        <location evidence="2 15">Cytoplasm</location>
    </subcellularLocation>
</comment>
<dbReference type="OrthoDB" id="9802824at2"/>
<dbReference type="GO" id="GO:0005829">
    <property type="term" value="C:cytosol"/>
    <property type="evidence" value="ECO:0007669"/>
    <property type="project" value="TreeGrafter"/>
</dbReference>
<evidence type="ECO:0000256" key="4">
    <source>
        <dbReference type="ARBA" id="ARBA00008391"/>
    </source>
</evidence>
<feature type="domain" description="Phosphoribosyltransferase" evidence="16">
    <location>
        <begin position="8"/>
        <end position="161"/>
    </location>
</feature>
<organism evidence="17 18">
    <name type="scientific">Siculibacillus lacustris</name>
    <dbReference type="NCBI Taxonomy" id="1549641"/>
    <lineage>
        <taxon>Bacteria</taxon>
        <taxon>Pseudomonadati</taxon>
        <taxon>Pseudomonadota</taxon>
        <taxon>Alphaproteobacteria</taxon>
        <taxon>Hyphomicrobiales</taxon>
        <taxon>Ancalomicrobiaceae</taxon>
        <taxon>Siculibacillus</taxon>
    </lineage>
</organism>
<reference evidence="17 18" key="1">
    <citation type="submission" date="2019-02" db="EMBL/GenBank/DDBJ databases">
        <title>Siculibacillus lacustris gen. nov., sp. nov., a new rosette-forming bacterium isolated from a freshwater crater lake (Lake St. Ana, Romania).</title>
        <authorList>
            <person name="Felfoldi T."/>
            <person name="Marton Z."/>
            <person name="Szabo A."/>
            <person name="Mentes A."/>
            <person name="Boka K."/>
            <person name="Marialigeti K."/>
            <person name="Mathe I."/>
            <person name="Koncz M."/>
            <person name="Schumann P."/>
            <person name="Toth E."/>
        </authorList>
    </citation>
    <scope>NUCLEOTIDE SEQUENCE [LARGE SCALE GENOMIC DNA]</scope>
    <source>
        <strain evidence="17 18">SA-279</strain>
    </source>
</reference>
<evidence type="ECO:0000256" key="5">
    <source>
        <dbReference type="ARBA" id="ARBA00011895"/>
    </source>
</evidence>
<dbReference type="NCBIfam" id="TIGR01203">
    <property type="entry name" value="HGPRTase"/>
    <property type="match status" value="1"/>
</dbReference>
<dbReference type="GO" id="GO:0004422">
    <property type="term" value="F:hypoxanthine phosphoribosyltransferase activity"/>
    <property type="evidence" value="ECO:0007669"/>
    <property type="project" value="InterPro"/>
</dbReference>
<dbReference type="UniPathway" id="UPA00591">
    <property type="reaction ID" value="UER00648"/>
</dbReference>
<dbReference type="Pfam" id="PF00156">
    <property type="entry name" value="Pribosyltran"/>
    <property type="match status" value="1"/>
</dbReference>
<keyword evidence="7 15" id="KW-0328">Glycosyltransferase</keyword>
<evidence type="ECO:0000256" key="7">
    <source>
        <dbReference type="ARBA" id="ARBA00022676"/>
    </source>
</evidence>
<comment type="similarity">
    <text evidence="4 15">Belongs to the purine/pyrimidine phosphoribosyltransferase family.</text>
</comment>
<dbReference type="Proteomes" id="UP000292781">
    <property type="component" value="Unassembled WGS sequence"/>
</dbReference>
<evidence type="ECO:0000256" key="10">
    <source>
        <dbReference type="ARBA" id="ARBA00022726"/>
    </source>
</evidence>
<dbReference type="GO" id="GO:0000287">
    <property type="term" value="F:magnesium ion binding"/>
    <property type="evidence" value="ECO:0007669"/>
    <property type="project" value="TreeGrafter"/>
</dbReference>
<dbReference type="AlphaFoldDB" id="A0A4Q9VG47"/>
<comment type="catalytic activity">
    <reaction evidence="14">
        <text>IMP + diphosphate = hypoxanthine + 5-phospho-alpha-D-ribose 1-diphosphate</text>
        <dbReference type="Rhea" id="RHEA:17973"/>
        <dbReference type="ChEBI" id="CHEBI:17368"/>
        <dbReference type="ChEBI" id="CHEBI:33019"/>
        <dbReference type="ChEBI" id="CHEBI:58017"/>
        <dbReference type="ChEBI" id="CHEBI:58053"/>
        <dbReference type="EC" id="2.4.2.8"/>
    </reaction>
    <physiologicalReaction direction="right-to-left" evidence="14">
        <dbReference type="Rhea" id="RHEA:17975"/>
    </physiologicalReaction>
</comment>
<sequence>MTARRIDILFSAEAIAERNRTLAAEIRDAGFRDDVLVVAVLKGGFVFAADLIRALHGAGISPEVDFMSLSSYRAGTESSGHVTVLRDLETDVVGRNVLLVDDILESGRTLAFARQLMIDRGAARVGIAVLLDKHGRRAVPFEGDFVGFVCPDLFVVGYGMDMGHAYRELPYIGHVVAGDDRGPAAPGPQGE</sequence>